<reference evidence="2 3" key="1">
    <citation type="submission" date="2018-03" db="EMBL/GenBank/DDBJ databases">
        <title>Genomic Encyclopedia of Archaeal and Bacterial Type Strains, Phase II (KMG-II): from individual species to whole genera.</title>
        <authorList>
            <person name="Goeker M."/>
        </authorList>
    </citation>
    <scope>NUCLEOTIDE SEQUENCE [LARGE SCALE GENOMIC DNA]</scope>
    <source>
        <strain evidence="2 3">DSM 29328</strain>
    </source>
</reference>
<comment type="caution">
    <text evidence="2">The sequence shown here is derived from an EMBL/GenBank/DDBJ whole genome shotgun (WGS) entry which is preliminary data.</text>
</comment>
<proteinExistence type="predicted"/>
<feature type="chain" id="PRO_5015393496" evidence="1">
    <location>
        <begin position="30"/>
        <end position="165"/>
    </location>
</feature>
<evidence type="ECO:0000313" key="2">
    <source>
        <dbReference type="EMBL" id="PRY24220.1"/>
    </source>
</evidence>
<dbReference type="Pfam" id="PF04390">
    <property type="entry name" value="LptE"/>
    <property type="match status" value="1"/>
</dbReference>
<dbReference type="OrthoDB" id="7629596at2"/>
<dbReference type="RefSeq" id="WP_106204605.1">
    <property type="nucleotide sequence ID" value="NZ_PVTD01000003.1"/>
</dbReference>
<evidence type="ECO:0000256" key="1">
    <source>
        <dbReference type="SAM" id="SignalP"/>
    </source>
</evidence>
<dbReference type="Proteomes" id="UP000239480">
    <property type="component" value="Unassembled WGS sequence"/>
</dbReference>
<name>A0A2T0RSY7_9RHOB</name>
<accession>A0A2T0RSY7</accession>
<dbReference type="InterPro" id="IPR007485">
    <property type="entry name" value="LPS_assembly_LptE"/>
</dbReference>
<keyword evidence="2" id="KW-0449">Lipoprotein</keyword>
<dbReference type="Gene3D" id="3.30.160.150">
    <property type="entry name" value="Lipoprotein like domain"/>
    <property type="match status" value="1"/>
</dbReference>
<evidence type="ECO:0000313" key="3">
    <source>
        <dbReference type="Proteomes" id="UP000239480"/>
    </source>
</evidence>
<protein>
    <submittedName>
        <fullName evidence="2">LPS-assembly lipoprotein</fullName>
    </submittedName>
</protein>
<dbReference type="EMBL" id="PVTD01000003">
    <property type="protein sequence ID" value="PRY24220.1"/>
    <property type="molecule type" value="Genomic_DNA"/>
</dbReference>
<feature type="signal peptide" evidence="1">
    <location>
        <begin position="1"/>
        <end position="29"/>
    </location>
</feature>
<dbReference type="AlphaFoldDB" id="A0A2T0RSY7"/>
<dbReference type="PROSITE" id="PS51257">
    <property type="entry name" value="PROKAR_LIPOPROTEIN"/>
    <property type="match status" value="1"/>
</dbReference>
<dbReference type="GO" id="GO:0043165">
    <property type="term" value="P:Gram-negative-bacterium-type cell outer membrane assembly"/>
    <property type="evidence" value="ECO:0007669"/>
    <property type="project" value="InterPro"/>
</dbReference>
<keyword evidence="1" id="KW-0732">Signal</keyword>
<organism evidence="2 3">
    <name type="scientific">Aliiruegeria haliotis</name>
    <dbReference type="NCBI Taxonomy" id="1280846"/>
    <lineage>
        <taxon>Bacteria</taxon>
        <taxon>Pseudomonadati</taxon>
        <taxon>Pseudomonadota</taxon>
        <taxon>Alphaproteobacteria</taxon>
        <taxon>Rhodobacterales</taxon>
        <taxon>Roseobacteraceae</taxon>
        <taxon>Aliiruegeria</taxon>
    </lineage>
</organism>
<keyword evidence="3" id="KW-1185">Reference proteome</keyword>
<dbReference type="GO" id="GO:0019867">
    <property type="term" value="C:outer membrane"/>
    <property type="evidence" value="ECO:0007669"/>
    <property type="project" value="InterPro"/>
</dbReference>
<gene>
    <name evidence="2" type="ORF">CLV78_10384</name>
</gene>
<sequence>MSLSDRRSLLAGMLATGALAGCGFSPAYAPGGNGDRLRDQIQPRTPSDEDDFRFADQIERRIGGSAASRYQLNYSIDTDTDGLAITSDQETLRYHLTGTVKYELQDRTTGQVVTQGQVKNFTAYSAIGTTVATRASQTDAARRLMVILADQTVTQLLASSGTWLP</sequence>
<dbReference type="PROSITE" id="PS51318">
    <property type="entry name" value="TAT"/>
    <property type="match status" value="1"/>
</dbReference>
<dbReference type="InterPro" id="IPR006311">
    <property type="entry name" value="TAT_signal"/>
</dbReference>